<keyword evidence="3" id="KW-1185">Reference proteome</keyword>
<feature type="region of interest" description="Disordered" evidence="1">
    <location>
        <begin position="89"/>
        <end position="144"/>
    </location>
</feature>
<accession>T0QZH2</accession>
<gene>
    <name evidence="2" type="ORF">SDRG_16975</name>
</gene>
<evidence type="ECO:0000313" key="2">
    <source>
        <dbReference type="EMBL" id="EQC25148.1"/>
    </source>
</evidence>
<dbReference type="RefSeq" id="XP_008621430.1">
    <property type="nucleotide sequence ID" value="XM_008623208.1"/>
</dbReference>
<protein>
    <submittedName>
        <fullName evidence="2">Uncharacterized protein</fullName>
    </submittedName>
</protein>
<evidence type="ECO:0000313" key="3">
    <source>
        <dbReference type="Proteomes" id="UP000030762"/>
    </source>
</evidence>
<evidence type="ECO:0000256" key="1">
    <source>
        <dbReference type="SAM" id="MobiDB-lite"/>
    </source>
</evidence>
<sequence>MTTAIEKLTQQSTATQRDVLNHVQPLRNCAGGLNEYVQLLRKIMARVTNKITYFIRGLKSQTKMELDAMDEAKPRRSRDHPSEVLVLSIPVKPTNERAGPTLPTTNPSDVLSDDEGTRLSSKKSLPLSQMKKARPKPCRPPVPIPTSEPVMDVYGMVISWTCTSPTMPRTKAATLQA</sequence>
<dbReference type="AlphaFoldDB" id="T0QZH2"/>
<organism evidence="2 3">
    <name type="scientific">Saprolegnia diclina (strain VS20)</name>
    <dbReference type="NCBI Taxonomy" id="1156394"/>
    <lineage>
        <taxon>Eukaryota</taxon>
        <taxon>Sar</taxon>
        <taxon>Stramenopiles</taxon>
        <taxon>Oomycota</taxon>
        <taxon>Saprolegniomycetes</taxon>
        <taxon>Saprolegniales</taxon>
        <taxon>Saprolegniaceae</taxon>
        <taxon>Saprolegnia</taxon>
    </lineage>
</organism>
<feature type="compositionally biased region" description="Polar residues" evidence="1">
    <location>
        <begin position="118"/>
        <end position="127"/>
    </location>
</feature>
<reference evidence="2 3" key="1">
    <citation type="submission" date="2012-04" db="EMBL/GenBank/DDBJ databases">
        <title>The Genome Sequence of Saprolegnia declina VS20.</title>
        <authorList>
            <consortium name="The Broad Institute Genome Sequencing Platform"/>
            <person name="Russ C."/>
            <person name="Nusbaum C."/>
            <person name="Tyler B."/>
            <person name="van West P."/>
            <person name="Dieguez-Uribeondo J."/>
            <person name="de Bruijn I."/>
            <person name="Tripathy S."/>
            <person name="Jiang R."/>
            <person name="Young S.K."/>
            <person name="Zeng Q."/>
            <person name="Gargeya S."/>
            <person name="Fitzgerald M."/>
            <person name="Haas B."/>
            <person name="Abouelleil A."/>
            <person name="Alvarado L."/>
            <person name="Arachchi H.M."/>
            <person name="Berlin A."/>
            <person name="Chapman S.B."/>
            <person name="Goldberg J."/>
            <person name="Griggs A."/>
            <person name="Gujja S."/>
            <person name="Hansen M."/>
            <person name="Howarth C."/>
            <person name="Imamovic A."/>
            <person name="Larimer J."/>
            <person name="McCowen C."/>
            <person name="Montmayeur A."/>
            <person name="Murphy C."/>
            <person name="Neiman D."/>
            <person name="Pearson M."/>
            <person name="Priest M."/>
            <person name="Roberts A."/>
            <person name="Saif S."/>
            <person name="Shea T."/>
            <person name="Sisk P."/>
            <person name="Sykes S."/>
            <person name="Wortman J."/>
            <person name="Nusbaum C."/>
            <person name="Birren B."/>
        </authorList>
    </citation>
    <scope>NUCLEOTIDE SEQUENCE [LARGE SCALE GENOMIC DNA]</scope>
    <source>
        <strain evidence="2 3">VS20</strain>
    </source>
</reference>
<proteinExistence type="predicted"/>
<dbReference type="VEuPathDB" id="FungiDB:SDRG_16975"/>
<dbReference type="InParanoid" id="T0QZH2"/>
<name>T0QZH2_SAPDV</name>
<dbReference type="GeneID" id="19957702"/>
<dbReference type="RefSeq" id="XP_008621429.1">
    <property type="nucleotide sequence ID" value="XM_008623207.1"/>
</dbReference>
<dbReference type="EMBL" id="JH767302">
    <property type="protein sequence ID" value="EQC25148.1"/>
    <property type="molecule type" value="Genomic_DNA"/>
</dbReference>
<dbReference type="EMBL" id="JH767302">
    <property type="protein sequence ID" value="EQC25147.1"/>
    <property type="molecule type" value="Genomic_DNA"/>
</dbReference>
<dbReference type="Proteomes" id="UP000030762">
    <property type="component" value="Unassembled WGS sequence"/>
</dbReference>